<dbReference type="Proteomes" id="UP001642483">
    <property type="component" value="Unassembled WGS sequence"/>
</dbReference>
<feature type="compositionally biased region" description="Basic and acidic residues" evidence="1">
    <location>
        <begin position="164"/>
        <end position="178"/>
    </location>
</feature>
<organism evidence="2 3">
    <name type="scientific">Clavelina lepadiformis</name>
    <name type="common">Light-bulb sea squirt</name>
    <name type="synonym">Ascidia lepadiformis</name>
    <dbReference type="NCBI Taxonomy" id="159417"/>
    <lineage>
        <taxon>Eukaryota</taxon>
        <taxon>Metazoa</taxon>
        <taxon>Chordata</taxon>
        <taxon>Tunicata</taxon>
        <taxon>Ascidiacea</taxon>
        <taxon>Aplousobranchia</taxon>
        <taxon>Clavelinidae</taxon>
        <taxon>Clavelina</taxon>
    </lineage>
</organism>
<evidence type="ECO:0000313" key="3">
    <source>
        <dbReference type="Proteomes" id="UP001642483"/>
    </source>
</evidence>
<name>A0ABP0FYG1_CLALP</name>
<feature type="region of interest" description="Disordered" evidence="1">
    <location>
        <begin position="155"/>
        <end position="188"/>
    </location>
</feature>
<proteinExistence type="predicted"/>
<gene>
    <name evidence="2" type="ORF">CVLEPA_LOCUS15622</name>
</gene>
<feature type="region of interest" description="Disordered" evidence="1">
    <location>
        <begin position="361"/>
        <end position="386"/>
    </location>
</feature>
<dbReference type="EMBL" id="CAWYQH010000098">
    <property type="protein sequence ID" value="CAK8684641.1"/>
    <property type="molecule type" value="Genomic_DNA"/>
</dbReference>
<reference evidence="2 3" key="1">
    <citation type="submission" date="2024-02" db="EMBL/GenBank/DDBJ databases">
        <authorList>
            <person name="Daric V."/>
            <person name="Darras S."/>
        </authorList>
    </citation>
    <scope>NUCLEOTIDE SEQUENCE [LARGE SCALE GENOMIC DNA]</scope>
</reference>
<feature type="compositionally biased region" description="Polar residues" evidence="1">
    <location>
        <begin position="368"/>
        <end position="386"/>
    </location>
</feature>
<feature type="compositionally biased region" description="Polar residues" evidence="1">
    <location>
        <begin position="248"/>
        <end position="259"/>
    </location>
</feature>
<protein>
    <submittedName>
        <fullName evidence="2">Uncharacterized protein</fullName>
    </submittedName>
</protein>
<feature type="region of interest" description="Disordered" evidence="1">
    <location>
        <begin position="392"/>
        <end position="411"/>
    </location>
</feature>
<evidence type="ECO:0000313" key="2">
    <source>
        <dbReference type="EMBL" id="CAK8684641.1"/>
    </source>
</evidence>
<comment type="caution">
    <text evidence="2">The sequence shown here is derived from an EMBL/GenBank/DDBJ whole genome shotgun (WGS) entry which is preliminary data.</text>
</comment>
<feature type="compositionally biased region" description="Polar residues" evidence="1">
    <location>
        <begin position="282"/>
        <end position="291"/>
    </location>
</feature>
<accession>A0ABP0FYG1</accession>
<feature type="region of interest" description="Disordered" evidence="1">
    <location>
        <begin position="417"/>
        <end position="447"/>
    </location>
</feature>
<keyword evidence="3" id="KW-1185">Reference proteome</keyword>
<sequence length="665" mass="74333">MLRAEEIQLSLGGAHGVEVARSESSLPWEATRAARRRQPYLGFHNKHTDLPTVAKKWGRKVLFEDGEQRSDDEDEEKKSRHPCVCVHDDSSGFGCLICSIARQLSVASDSEEVVDIVTDKCQDVPRISTTKLPPFPDYRDVDVVPQKLVEVERQAYTPRTFQDPTKEKEERIEGKKQDQISPAFSHPKIAKLKSKVDQTLEKDAQLDPSNNSSSRAMSIVSPKTGSLDMDIIKLEEDKGEEKEEKTHLTSSDSKIFQTNLKERKEEISESEVSKSQQKKSRLTSSEESNSQKLRKLSSKTGSLVMETSSQEDASAKYKEDPQASLTSNDPKISKFKLEVSQLLEKNSKVNLSKNLFLKGLPKLGTPDLDTSSQKSEVEQTSRTTVHSAFTNSKETISATSTHLENSKQGSIESFEKAEVKRASHTAVKHAGNESTEASEQSEHGSDVAMPFPSAACCRAPTKKRCTCVDQRKKPGDLDLTERNIAMYTRHAGDCSSKDPIPEKPRKVCACIDNAKLKKRPPRPWPITAKNFTQAEETKLKKKHEKECAVNPISDTVAKALQLSQKNSTLEAEPVAFDPNNFTSPEVPSKNAGVSYWAKDRDSVSEFSRPDLDDCSSNGEYCLVCNGRITLVEQQPKPFAYRYLVKHEADERYEGKSTFCFFFKLG</sequence>
<feature type="region of interest" description="Disordered" evidence="1">
    <location>
        <begin position="204"/>
        <end position="331"/>
    </location>
</feature>
<feature type="compositionally biased region" description="Basic and acidic residues" evidence="1">
    <location>
        <begin position="230"/>
        <end position="247"/>
    </location>
</feature>
<feature type="compositionally biased region" description="Polar residues" evidence="1">
    <location>
        <begin position="207"/>
        <end position="224"/>
    </location>
</feature>
<feature type="compositionally biased region" description="Polar residues" evidence="1">
    <location>
        <begin position="298"/>
        <end position="312"/>
    </location>
</feature>
<evidence type="ECO:0000256" key="1">
    <source>
        <dbReference type="SAM" id="MobiDB-lite"/>
    </source>
</evidence>